<name>A5AA25_MOUSE</name>
<organism evidence="2">
    <name type="scientific">Mus musculus</name>
    <name type="common">Mouse</name>
    <dbReference type="NCBI Taxonomy" id="10090"/>
    <lineage>
        <taxon>Eukaryota</taxon>
        <taxon>Metazoa</taxon>
        <taxon>Chordata</taxon>
        <taxon>Craniata</taxon>
        <taxon>Vertebrata</taxon>
        <taxon>Euteleostomi</taxon>
        <taxon>Mammalia</taxon>
        <taxon>Eutheria</taxon>
        <taxon>Euarchontoglires</taxon>
        <taxon>Glires</taxon>
        <taxon>Rodentia</taxon>
        <taxon>Myomorpha</taxon>
        <taxon>Muroidea</taxon>
        <taxon>Muridae</taxon>
        <taxon>Murinae</taxon>
        <taxon>Mus</taxon>
        <taxon>Mus</taxon>
    </lineage>
</organism>
<feature type="region of interest" description="Disordered" evidence="1">
    <location>
        <begin position="1"/>
        <end position="28"/>
    </location>
</feature>
<evidence type="ECO:0000313" key="5">
    <source>
        <dbReference type="Proteomes" id="UP000000589"/>
    </source>
</evidence>
<gene>
    <name evidence="3 4" type="primary">Gli2</name>
</gene>
<evidence type="ECO:0000313" key="2">
    <source>
        <dbReference type="EMBL" id="CAK18603.1"/>
    </source>
</evidence>
<dbReference type="Antibodypedia" id="3768">
    <property type="antibodies" value="350 antibodies from 38 providers"/>
</dbReference>
<dbReference type="AGR" id="MGI:95728"/>
<dbReference type="Ensembl" id="ENSMUST00000161056.8">
    <property type="protein sequence ID" value="ENSMUSP00000124768.2"/>
    <property type="gene ID" value="ENSMUSG00000048402.15"/>
</dbReference>
<evidence type="ECO:0000313" key="4">
    <source>
        <dbReference type="MGI" id="MGI:95728"/>
    </source>
</evidence>
<accession>A5AA25</accession>
<feature type="region of interest" description="Disordered" evidence="1">
    <location>
        <begin position="65"/>
        <end position="92"/>
    </location>
</feature>
<keyword evidence="5" id="KW-1185">Reference proteome</keyword>
<dbReference type="HOGENOM" id="CLU_2564346_0_0_1"/>
<reference evidence="3" key="3">
    <citation type="journal article" date="2011" name="PLoS Biol.">
        <title>Modernizing reference genome assemblies.</title>
        <authorList>
            <person name="Church D.M."/>
            <person name="Schneider V.A."/>
            <person name="Graves T."/>
            <person name="Auger K."/>
            <person name="Cunningham F."/>
            <person name="Bouk N."/>
            <person name="Chen H.C."/>
            <person name="Agarwala R."/>
            <person name="McLaren W.M."/>
            <person name="Ritchie G.R."/>
            <person name="Albracht D."/>
            <person name="Kremitzki M."/>
            <person name="Rock S."/>
            <person name="Kotkiewicz H."/>
            <person name="Kremitzki C."/>
            <person name="Wollam A."/>
            <person name="Trani L."/>
            <person name="Fulton L."/>
            <person name="Fulton R."/>
            <person name="Matthews L."/>
            <person name="Whitehead S."/>
            <person name="Chow W."/>
            <person name="Torrance J."/>
            <person name="Dunn M."/>
            <person name="Harden G."/>
            <person name="Threadgold G."/>
            <person name="Wood J."/>
            <person name="Collins J."/>
            <person name="Heath P."/>
            <person name="Griffiths G."/>
            <person name="Pelan S."/>
            <person name="Grafham D."/>
            <person name="Eichler E.E."/>
            <person name="Weinstock G."/>
            <person name="Mardis E.R."/>
            <person name="Wilson R.K."/>
            <person name="Howe K."/>
            <person name="Flicek P."/>
            <person name="Hubbard T."/>
        </authorList>
    </citation>
    <scope>NUCLEOTIDE SEQUENCE [LARGE SCALE GENOMIC DNA]</scope>
    <source>
        <strain evidence="3">C57BL/6J</strain>
    </source>
</reference>
<evidence type="ECO:0000313" key="3">
    <source>
        <dbReference type="Ensembl" id="ENSMUSP00000124768.2"/>
    </source>
</evidence>
<reference evidence="2" key="1">
    <citation type="journal article" date="2006" name="BMC Mol. Biol.">
        <title>A potential role of alternative splicing in the regulation of the transcriptional activity of human GLI2 in gonadal tissues.</title>
        <authorList>
            <person name="Speek M."/>
            <person name="Njunkova O."/>
            <person name="Pata I."/>
            <person name="Valdre E."/>
            <person name="Kogerman P."/>
        </authorList>
    </citation>
    <scope>NUCLEOTIDE SEQUENCE</scope>
    <source>
        <strain evidence="2">C57BL/6J</strain>
    </source>
</reference>
<dbReference type="Proteomes" id="UP000000589">
    <property type="component" value="Chromosome 1"/>
</dbReference>
<proteinExistence type="evidence at transcript level"/>
<dbReference type="ExpressionAtlas" id="A5AA25">
    <property type="expression patterns" value="baseline and differential"/>
</dbReference>
<dbReference type="MGI" id="MGI:95728">
    <property type="gene designation" value="Gli2"/>
</dbReference>
<feature type="compositionally biased region" description="Basic and acidic residues" evidence="1">
    <location>
        <begin position="65"/>
        <end position="75"/>
    </location>
</feature>
<dbReference type="GeneTree" id="ENSGT00940000159213"/>
<reference evidence="3 5" key="2">
    <citation type="journal article" date="2009" name="PLoS Biol.">
        <title>Lineage-specific biology revealed by a finished genome assembly of the mouse.</title>
        <authorList>
            <consortium name="Mouse Genome Sequencing Consortium"/>
            <person name="Church D.M."/>
            <person name="Goodstadt L."/>
            <person name="Hillier L.W."/>
            <person name="Zody M.C."/>
            <person name="Goldstein S."/>
            <person name="She X."/>
            <person name="Bult C.J."/>
            <person name="Agarwala R."/>
            <person name="Cherry J.L."/>
            <person name="DiCuccio M."/>
            <person name="Hlavina W."/>
            <person name="Kapustin Y."/>
            <person name="Meric P."/>
            <person name="Maglott D."/>
            <person name="Birtle Z."/>
            <person name="Marques A.C."/>
            <person name="Graves T."/>
            <person name="Zhou S."/>
            <person name="Teague B."/>
            <person name="Potamousis K."/>
            <person name="Churas C."/>
            <person name="Place M."/>
            <person name="Herschleb J."/>
            <person name="Runnheim R."/>
            <person name="Forrest D."/>
            <person name="Amos-Landgraf J."/>
            <person name="Schwartz D.C."/>
            <person name="Cheng Z."/>
            <person name="Lindblad-Toh K."/>
            <person name="Eichler E.E."/>
            <person name="Ponting C.P."/>
        </authorList>
    </citation>
    <scope>NUCLEOTIDE SEQUENCE [LARGE SCALE GENOMIC DNA]</scope>
    <source>
        <strain evidence="3 5">C57BL/6J</strain>
    </source>
</reference>
<dbReference type="Bgee" id="ENSMUSG00000048402">
    <property type="expression patterns" value="Expressed in spermatogonium and 277 other cell types or tissues"/>
</dbReference>
<dbReference type="VEuPathDB" id="HostDB:ENSMUSG00000048402"/>
<dbReference type="EMBL" id="AM262742">
    <property type="protein sequence ID" value="CAK18603.1"/>
    <property type="molecule type" value="mRNA"/>
</dbReference>
<dbReference type="AlphaFoldDB" id="A5AA25"/>
<reference evidence="3" key="4">
    <citation type="submission" date="2025-05" db="UniProtKB">
        <authorList>
            <consortium name="Ensembl"/>
        </authorList>
    </citation>
    <scope>IDENTIFICATION</scope>
    <source>
        <strain evidence="3">C57BL/6J</strain>
    </source>
</reference>
<sequence length="92" mass="9797">METSAPAPALEKKEAKSGLLEDSSFPDPGKKACPLAVAAAVAAHGVPQQLLPAFHAPLPIDMRHQEGRYHYDPHSVHSVHGGPRTSEREGTL</sequence>
<evidence type="ECO:0000256" key="1">
    <source>
        <dbReference type="SAM" id="MobiDB-lite"/>
    </source>
</evidence>
<protein>
    <submittedName>
        <fullName evidence="2 3">GLI-Kruppel family member</fullName>
    </submittedName>
</protein>